<dbReference type="InterPro" id="IPR049883">
    <property type="entry name" value="NOTCH1_EGF-like"/>
</dbReference>
<name>A0A9J7LLI8_BRAFL</name>
<organism evidence="12 13">
    <name type="scientific">Branchiostoma floridae</name>
    <name type="common">Florida lancelet</name>
    <name type="synonym">Amphioxus</name>
    <dbReference type="NCBI Taxonomy" id="7739"/>
    <lineage>
        <taxon>Eukaryota</taxon>
        <taxon>Metazoa</taxon>
        <taxon>Chordata</taxon>
        <taxon>Cephalochordata</taxon>
        <taxon>Leptocardii</taxon>
        <taxon>Amphioxiformes</taxon>
        <taxon>Branchiostomatidae</taxon>
        <taxon>Branchiostoma</taxon>
    </lineage>
</organism>
<dbReference type="SMART" id="SM00231">
    <property type="entry name" value="FA58C"/>
    <property type="match status" value="1"/>
</dbReference>
<accession>A0A9J7LLI8</accession>
<dbReference type="SMART" id="SM00181">
    <property type="entry name" value="EGF"/>
    <property type="match status" value="5"/>
</dbReference>
<dbReference type="SMART" id="SM00034">
    <property type="entry name" value="CLECT"/>
    <property type="match status" value="1"/>
</dbReference>
<dbReference type="SUPFAM" id="SSF57196">
    <property type="entry name" value="EGF/Laminin"/>
    <property type="match status" value="2"/>
</dbReference>
<dbReference type="InterPro" id="IPR024731">
    <property type="entry name" value="NELL2-like_EGF"/>
</dbReference>
<evidence type="ECO:0000313" key="13">
    <source>
        <dbReference type="RefSeq" id="XP_035685093.1"/>
    </source>
</evidence>
<evidence type="ECO:0000256" key="5">
    <source>
        <dbReference type="ARBA" id="ARBA00022737"/>
    </source>
</evidence>
<dbReference type="PANTHER" id="PTHR24034:SF204">
    <property type="entry name" value="ADHESION G PROTEIN-COUPLED RECEPTOR E1"/>
    <property type="match status" value="1"/>
</dbReference>
<dbReference type="InterPro" id="IPR050751">
    <property type="entry name" value="ECM_structural_protein"/>
</dbReference>
<dbReference type="GO" id="GO:0005509">
    <property type="term" value="F:calcium ion binding"/>
    <property type="evidence" value="ECO:0007669"/>
    <property type="project" value="InterPro"/>
</dbReference>
<dbReference type="PROSITE" id="PS50041">
    <property type="entry name" value="C_TYPE_LECTIN_2"/>
    <property type="match status" value="1"/>
</dbReference>
<dbReference type="Pfam" id="PF00754">
    <property type="entry name" value="F5_F8_type_C"/>
    <property type="match status" value="1"/>
</dbReference>
<evidence type="ECO:0000256" key="8">
    <source>
        <dbReference type="PROSITE-ProRule" id="PRU00076"/>
    </source>
</evidence>
<dbReference type="PROSITE" id="PS01187">
    <property type="entry name" value="EGF_CA"/>
    <property type="match status" value="2"/>
</dbReference>
<dbReference type="OMA" id="DFRANIC"/>
<dbReference type="SUPFAM" id="SSF57184">
    <property type="entry name" value="Growth factor receptor domain"/>
    <property type="match status" value="1"/>
</dbReference>
<keyword evidence="3 8" id="KW-0245">EGF-like domain</keyword>
<dbReference type="Gene3D" id="2.10.25.10">
    <property type="entry name" value="Laminin"/>
    <property type="match status" value="5"/>
</dbReference>
<evidence type="ECO:0000256" key="2">
    <source>
        <dbReference type="ARBA" id="ARBA00022525"/>
    </source>
</evidence>
<dbReference type="KEGG" id="bfo:118421718"/>
<reference evidence="13" key="2">
    <citation type="submission" date="2025-08" db="UniProtKB">
        <authorList>
            <consortium name="RefSeq"/>
        </authorList>
    </citation>
    <scope>IDENTIFICATION</scope>
    <source>
        <strain evidence="13">S238N-H82</strain>
        <tissue evidence="13">Testes</tissue>
    </source>
</reference>
<protein>
    <submittedName>
        <fullName evidence="13">Uncharacterized protein LOC118421718 isoform X1</fullName>
    </submittedName>
</protein>
<keyword evidence="4" id="KW-0732">Signal</keyword>
<feature type="domain" description="F5/8 type C" evidence="9">
    <location>
        <begin position="64"/>
        <end position="229"/>
    </location>
</feature>
<dbReference type="InterPro" id="IPR000152">
    <property type="entry name" value="EGF-type_Asp/Asn_hydroxyl_site"/>
</dbReference>
<dbReference type="InterPro" id="IPR001304">
    <property type="entry name" value="C-type_lectin-like"/>
</dbReference>
<dbReference type="Pfam" id="PF12947">
    <property type="entry name" value="EGF_3"/>
    <property type="match status" value="1"/>
</dbReference>
<dbReference type="RefSeq" id="XP_035685093.1">
    <property type="nucleotide sequence ID" value="XM_035829200.1"/>
</dbReference>
<evidence type="ECO:0000256" key="1">
    <source>
        <dbReference type="ARBA" id="ARBA00004613"/>
    </source>
</evidence>
<dbReference type="CDD" id="cd00057">
    <property type="entry name" value="FA58C"/>
    <property type="match status" value="1"/>
</dbReference>
<evidence type="ECO:0000259" key="10">
    <source>
        <dbReference type="PROSITE" id="PS50026"/>
    </source>
</evidence>
<dbReference type="GO" id="GO:0005576">
    <property type="term" value="C:extracellular region"/>
    <property type="evidence" value="ECO:0007669"/>
    <property type="project" value="UniProtKB-SubCell"/>
</dbReference>
<dbReference type="Pfam" id="PF00059">
    <property type="entry name" value="Lectin_C"/>
    <property type="match status" value="1"/>
</dbReference>
<dbReference type="SMART" id="SM00179">
    <property type="entry name" value="EGF_CA"/>
    <property type="match status" value="5"/>
</dbReference>
<sequence length="627" mass="67717">MPPRTRPACLPKLRGQQATERLPYQRCSSTTRRHLRQVNRMDHRWVCLTLFLALLAGMTRGQECQDPLGMESGSIPDDSITASSWFNDWVYDFYDDPATEYPAEFYSWDFGATWYARLNGDGWAPTYSRVGEWLQVDLGEMKNVKGTITLGSPDDNFYVTSYKLQYSTDETTWTTYADTDGSEKVFPGNTDRTTPVTNLLDNPIGTRYVRFLPQTWRDYPVLRVEILGCAAGDTVATTLAPTTTAALTTGRATSVATTLAPTSGGPTTDALTTARDVDECAEEADNCSPQATCSDTPDSFTCTCNPGYTGNGVTCTDVDECASNNGGCGQTCTNNAGSFVCSCGTGYILNADGLACDDVDECASNNGGCGQTCTNNVGSFVCSCGGGYVLNADGLACDDVDECANNNGGCGQTCTNNVGSFVCSCGGGYILNADGLACDDVDECASNNGGCEGTCTNNVGSFDCACGAGLVLNADGLACDTCADLYPGLQPSHNFGIYQNQCFWAGNFRTPRLNYMAAKQACQAQGGTLAMIKDEATQTFLSNHLKTISGRRQRRFWIGLDDLNAEKAFLWNDGTPLGEYDLFRSSAPHRIRDCVTLYKTRRMARWDIKNCDFRYPYICQLGGNGSK</sequence>
<feature type="domain" description="EGF-like" evidence="10">
    <location>
        <begin position="276"/>
        <end position="316"/>
    </location>
</feature>
<dbReference type="SUPFAM" id="SSF49785">
    <property type="entry name" value="Galactose-binding domain-like"/>
    <property type="match status" value="1"/>
</dbReference>
<dbReference type="FunFam" id="2.10.25.10:FF:000038">
    <property type="entry name" value="Fibrillin 2"/>
    <property type="match status" value="1"/>
</dbReference>
<feature type="domain" description="C-type lectin" evidence="11">
    <location>
        <begin position="498"/>
        <end position="620"/>
    </location>
</feature>
<dbReference type="InterPro" id="IPR016187">
    <property type="entry name" value="CTDL_fold"/>
</dbReference>
<dbReference type="InterPro" id="IPR001881">
    <property type="entry name" value="EGF-like_Ca-bd_dom"/>
</dbReference>
<comment type="caution">
    <text evidence="8">Lacks conserved residue(s) required for the propagation of feature annotation.</text>
</comment>
<keyword evidence="7" id="KW-0325">Glycoprotein</keyword>
<dbReference type="PROSITE" id="PS01186">
    <property type="entry name" value="EGF_2"/>
    <property type="match status" value="4"/>
</dbReference>
<dbReference type="InterPro" id="IPR000421">
    <property type="entry name" value="FA58C"/>
</dbReference>
<dbReference type="SUPFAM" id="SSF56436">
    <property type="entry name" value="C-type lectin-like"/>
    <property type="match status" value="1"/>
</dbReference>
<gene>
    <name evidence="13" type="primary">LOC118421718</name>
</gene>
<dbReference type="OrthoDB" id="9979188at2759"/>
<evidence type="ECO:0000259" key="11">
    <source>
        <dbReference type="PROSITE" id="PS50041"/>
    </source>
</evidence>
<dbReference type="Pfam" id="PF07645">
    <property type="entry name" value="EGF_CA"/>
    <property type="match status" value="1"/>
</dbReference>
<dbReference type="FunFam" id="2.60.120.260:FF:000002">
    <property type="entry name" value="Coagulation factor VIII"/>
    <property type="match status" value="1"/>
</dbReference>
<keyword evidence="6" id="KW-1015">Disulfide bond</keyword>
<evidence type="ECO:0000256" key="6">
    <source>
        <dbReference type="ARBA" id="ARBA00023157"/>
    </source>
</evidence>
<dbReference type="InterPro" id="IPR008979">
    <property type="entry name" value="Galactose-bd-like_sf"/>
</dbReference>
<dbReference type="InterPro" id="IPR000742">
    <property type="entry name" value="EGF"/>
</dbReference>
<dbReference type="CDD" id="cd00054">
    <property type="entry name" value="EGF_CA"/>
    <property type="match status" value="3"/>
</dbReference>
<evidence type="ECO:0000259" key="9">
    <source>
        <dbReference type="PROSITE" id="PS50022"/>
    </source>
</evidence>
<dbReference type="PROSITE" id="PS50022">
    <property type="entry name" value="FA58C_3"/>
    <property type="match status" value="1"/>
</dbReference>
<evidence type="ECO:0000256" key="4">
    <source>
        <dbReference type="ARBA" id="ARBA00022729"/>
    </source>
</evidence>
<dbReference type="InterPro" id="IPR018097">
    <property type="entry name" value="EGF_Ca-bd_CS"/>
</dbReference>
<dbReference type="Gene3D" id="2.60.120.260">
    <property type="entry name" value="Galactose-binding domain-like"/>
    <property type="match status" value="1"/>
</dbReference>
<dbReference type="InterPro" id="IPR009030">
    <property type="entry name" value="Growth_fac_rcpt_cys_sf"/>
</dbReference>
<evidence type="ECO:0000256" key="3">
    <source>
        <dbReference type="ARBA" id="ARBA00022536"/>
    </source>
</evidence>
<dbReference type="AlphaFoldDB" id="A0A9J7LLI8"/>
<dbReference type="PANTHER" id="PTHR24034">
    <property type="entry name" value="EGF-LIKE DOMAIN-CONTAINING PROTEIN"/>
    <property type="match status" value="1"/>
</dbReference>
<evidence type="ECO:0000313" key="12">
    <source>
        <dbReference type="Proteomes" id="UP000001554"/>
    </source>
</evidence>
<comment type="subcellular location">
    <subcellularLocation>
        <location evidence="1">Secreted</location>
    </subcellularLocation>
</comment>
<dbReference type="GeneID" id="118421718"/>
<keyword evidence="5" id="KW-0677">Repeat</keyword>
<dbReference type="FunFam" id="2.10.25.10:FF:000014">
    <property type="entry name" value="Latent-transforming growth factor beta-binding protein 3"/>
    <property type="match status" value="1"/>
</dbReference>
<evidence type="ECO:0000256" key="7">
    <source>
        <dbReference type="ARBA" id="ARBA00023180"/>
    </source>
</evidence>
<dbReference type="Pfam" id="PF14670">
    <property type="entry name" value="FXa_inhibition"/>
    <property type="match status" value="3"/>
</dbReference>
<keyword evidence="2" id="KW-0964">Secreted</keyword>
<dbReference type="PROSITE" id="PS01286">
    <property type="entry name" value="FA58C_2"/>
    <property type="match status" value="1"/>
</dbReference>
<dbReference type="FunFam" id="2.10.25.10:FF:000240">
    <property type="entry name" value="Vitamin K-dependent protein S"/>
    <property type="match status" value="2"/>
</dbReference>
<dbReference type="CDD" id="cd00037">
    <property type="entry name" value="CLECT"/>
    <property type="match status" value="1"/>
</dbReference>
<dbReference type="Proteomes" id="UP000001554">
    <property type="component" value="Chromosome 8"/>
</dbReference>
<reference evidence="12" key="1">
    <citation type="journal article" date="2020" name="Nat. Ecol. Evol.">
        <title>Deeply conserved synteny resolves early events in vertebrate evolution.</title>
        <authorList>
            <person name="Simakov O."/>
            <person name="Marletaz F."/>
            <person name="Yue J.X."/>
            <person name="O'Connell B."/>
            <person name="Jenkins J."/>
            <person name="Brandt A."/>
            <person name="Calef R."/>
            <person name="Tung C.H."/>
            <person name="Huang T.K."/>
            <person name="Schmutz J."/>
            <person name="Satoh N."/>
            <person name="Yu J.K."/>
            <person name="Putnam N.H."/>
            <person name="Green R.E."/>
            <person name="Rokhsar D.S."/>
        </authorList>
    </citation>
    <scope>NUCLEOTIDE SEQUENCE [LARGE SCALE GENOMIC DNA]</scope>
    <source>
        <strain evidence="12">S238N-H82</strain>
    </source>
</reference>
<proteinExistence type="predicted"/>
<dbReference type="InterPro" id="IPR016186">
    <property type="entry name" value="C-type_lectin-like/link_sf"/>
</dbReference>
<dbReference type="PROSITE" id="PS50026">
    <property type="entry name" value="EGF_3"/>
    <property type="match status" value="1"/>
</dbReference>
<dbReference type="PROSITE" id="PS00010">
    <property type="entry name" value="ASX_HYDROXYL"/>
    <property type="match status" value="1"/>
</dbReference>
<dbReference type="Gene3D" id="3.10.100.10">
    <property type="entry name" value="Mannose-Binding Protein A, subunit A"/>
    <property type="match status" value="1"/>
</dbReference>
<keyword evidence="12" id="KW-1185">Reference proteome</keyword>